<evidence type="ECO:0000256" key="3">
    <source>
        <dbReference type="ARBA" id="ARBA00005189"/>
    </source>
</evidence>
<keyword evidence="9" id="KW-0444">Lipid biosynthesis</keyword>
<name>A0ABV7HD73_9GAMM</name>
<dbReference type="InterPro" id="IPR004552">
    <property type="entry name" value="AGP_acyltrans"/>
</dbReference>
<evidence type="ECO:0000256" key="7">
    <source>
        <dbReference type="ARBA" id="ARBA00022679"/>
    </source>
</evidence>
<comment type="similarity">
    <text evidence="4 9">Belongs to the 1-acyl-sn-glycerol-3-phosphate acyltransferase family.</text>
</comment>
<sequence length="238" mass="26948">MLVIRIPLAVLFFLLIAAVGTLACLARPFNPDNTRLFANIYSKYGLKILGIKLKIHNFTLKRSHTAVYIANHQDNLDLFVCGSVVPYRTVTIGKKSLKYLPLFGQLYWLAGNIFIDRKNSQKSAKTLDSSTIALQKNNTSIWVFAEGTRNRGKNILPFKSGAFRMAIEAQVPIIPICISSYKENLKLNKFVSGHASIRELEPIPTQGLTLDDTNELREKCWQLMKEEIEKLDQLTYAK</sequence>
<dbReference type="GO" id="GO:0003841">
    <property type="term" value="F:1-acylglycerol-3-phosphate O-acyltransferase activity"/>
    <property type="evidence" value="ECO:0007669"/>
    <property type="project" value="UniProtKB-EC"/>
</dbReference>
<dbReference type="InterPro" id="IPR002123">
    <property type="entry name" value="Plipid/glycerol_acylTrfase"/>
</dbReference>
<evidence type="ECO:0000256" key="2">
    <source>
        <dbReference type="ARBA" id="ARBA00004728"/>
    </source>
</evidence>
<dbReference type="SUPFAM" id="SSF69593">
    <property type="entry name" value="Glycerol-3-phosphate (1)-acyltransferase"/>
    <property type="match status" value="1"/>
</dbReference>
<protein>
    <recommendedName>
        <fullName evidence="6 9">1-acyl-sn-glycerol-3-phosphate acyltransferase</fullName>
        <ecNumber evidence="5 9">2.3.1.51</ecNumber>
    </recommendedName>
</protein>
<keyword evidence="9" id="KW-1208">Phospholipid metabolism</keyword>
<comment type="domain">
    <text evidence="9">The HXXXXD motif is essential for acyltransferase activity and may constitute the binding site for the phosphate moiety of the glycerol-3-phosphate.</text>
</comment>
<gene>
    <name evidence="11" type="ORF">ACFOEK_01640</name>
</gene>
<dbReference type="EMBL" id="JBHRSZ010000001">
    <property type="protein sequence ID" value="MFC3149722.1"/>
    <property type="molecule type" value="Genomic_DNA"/>
</dbReference>
<proteinExistence type="inferred from homology"/>
<evidence type="ECO:0000256" key="6">
    <source>
        <dbReference type="ARBA" id="ARBA00016139"/>
    </source>
</evidence>
<dbReference type="CDD" id="cd07989">
    <property type="entry name" value="LPLAT_AGPAT-like"/>
    <property type="match status" value="1"/>
</dbReference>
<feature type="domain" description="Phospholipid/glycerol acyltransferase" evidence="10">
    <location>
        <begin position="66"/>
        <end position="181"/>
    </location>
</feature>
<dbReference type="NCBIfam" id="TIGR00530">
    <property type="entry name" value="AGP_acyltrn"/>
    <property type="match status" value="1"/>
</dbReference>
<dbReference type="PANTHER" id="PTHR10434">
    <property type="entry name" value="1-ACYL-SN-GLYCEROL-3-PHOSPHATE ACYLTRANSFERASE"/>
    <property type="match status" value="1"/>
</dbReference>
<comment type="pathway">
    <text evidence="2">Phospholipid metabolism; CDP-diacylglycerol biosynthesis; CDP-diacylglycerol from sn-glycerol 3-phosphate: step 2/3.</text>
</comment>
<keyword evidence="9" id="KW-0443">Lipid metabolism</keyword>
<dbReference type="PROSITE" id="PS51257">
    <property type="entry name" value="PROKAR_LIPOPROTEIN"/>
    <property type="match status" value="1"/>
</dbReference>
<comment type="pathway">
    <text evidence="3">Lipid metabolism.</text>
</comment>
<dbReference type="Pfam" id="PF01553">
    <property type="entry name" value="Acyltransferase"/>
    <property type="match status" value="1"/>
</dbReference>
<dbReference type="PANTHER" id="PTHR10434:SF11">
    <property type="entry name" value="1-ACYL-SN-GLYCEROL-3-PHOSPHATE ACYLTRANSFERASE"/>
    <property type="match status" value="1"/>
</dbReference>
<reference evidence="12" key="1">
    <citation type="journal article" date="2019" name="Int. J. Syst. Evol. Microbiol.">
        <title>The Global Catalogue of Microorganisms (GCM) 10K type strain sequencing project: providing services to taxonomists for standard genome sequencing and annotation.</title>
        <authorList>
            <consortium name="The Broad Institute Genomics Platform"/>
            <consortium name="The Broad Institute Genome Sequencing Center for Infectious Disease"/>
            <person name="Wu L."/>
            <person name="Ma J."/>
        </authorList>
    </citation>
    <scope>NUCLEOTIDE SEQUENCE [LARGE SCALE GENOMIC DNA]</scope>
    <source>
        <strain evidence="12">KCTC 52438</strain>
    </source>
</reference>
<dbReference type="SMART" id="SM00563">
    <property type="entry name" value="PlsC"/>
    <property type="match status" value="1"/>
</dbReference>
<evidence type="ECO:0000313" key="12">
    <source>
        <dbReference type="Proteomes" id="UP001595476"/>
    </source>
</evidence>
<keyword evidence="7 9" id="KW-0808">Transferase</keyword>
<evidence type="ECO:0000256" key="4">
    <source>
        <dbReference type="ARBA" id="ARBA00008655"/>
    </source>
</evidence>
<evidence type="ECO:0000259" key="10">
    <source>
        <dbReference type="SMART" id="SM00563"/>
    </source>
</evidence>
<dbReference type="RefSeq" id="WP_386715173.1">
    <property type="nucleotide sequence ID" value="NZ_JBHRSZ010000001.1"/>
</dbReference>
<dbReference type="EC" id="2.3.1.51" evidence="5 9"/>
<accession>A0ABV7HD73</accession>
<keyword evidence="12" id="KW-1185">Reference proteome</keyword>
<evidence type="ECO:0000256" key="1">
    <source>
        <dbReference type="ARBA" id="ARBA00001141"/>
    </source>
</evidence>
<keyword evidence="8 9" id="KW-0012">Acyltransferase</keyword>
<evidence type="ECO:0000256" key="8">
    <source>
        <dbReference type="ARBA" id="ARBA00023315"/>
    </source>
</evidence>
<organism evidence="11 12">
    <name type="scientific">Litoribrevibacter euphylliae</name>
    <dbReference type="NCBI Taxonomy" id="1834034"/>
    <lineage>
        <taxon>Bacteria</taxon>
        <taxon>Pseudomonadati</taxon>
        <taxon>Pseudomonadota</taxon>
        <taxon>Gammaproteobacteria</taxon>
        <taxon>Oceanospirillales</taxon>
        <taxon>Oceanospirillaceae</taxon>
        <taxon>Litoribrevibacter</taxon>
    </lineage>
</organism>
<dbReference type="Proteomes" id="UP001595476">
    <property type="component" value="Unassembled WGS sequence"/>
</dbReference>
<evidence type="ECO:0000313" key="11">
    <source>
        <dbReference type="EMBL" id="MFC3149722.1"/>
    </source>
</evidence>
<comment type="caution">
    <text evidence="11">The sequence shown here is derived from an EMBL/GenBank/DDBJ whole genome shotgun (WGS) entry which is preliminary data.</text>
</comment>
<keyword evidence="9" id="KW-0594">Phospholipid biosynthesis</keyword>
<evidence type="ECO:0000256" key="9">
    <source>
        <dbReference type="RuleBase" id="RU361267"/>
    </source>
</evidence>
<evidence type="ECO:0000256" key="5">
    <source>
        <dbReference type="ARBA" id="ARBA00013211"/>
    </source>
</evidence>
<comment type="catalytic activity">
    <reaction evidence="1 9">
        <text>a 1-acyl-sn-glycero-3-phosphate + an acyl-CoA = a 1,2-diacyl-sn-glycero-3-phosphate + CoA</text>
        <dbReference type="Rhea" id="RHEA:19709"/>
        <dbReference type="ChEBI" id="CHEBI:57287"/>
        <dbReference type="ChEBI" id="CHEBI:57970"/>
        <dbReference type="ChEBI" id="CHEBI:58342"/>
        <dbReference type="ChEBI" id="CHEBI:58608"/>
        <dbReference type="EC" id="2.3.1.51"/>
    </reaction>
</comment>